<dbReference type="PANTHER" id="PTHR13847:SF281">
    <property type="entry name" value="FAD DEPENDENT OXIDOREDUCTASE DOMAIN-CONTAINING PROTEIN"/>
    <property type="match status" value="1"/>
</dbReference>
<comment type="caution">
    <text evidence="6">The sequence shown here is derived from an EMBL/GenBank/DDBJ whole genome shotgun (WGS) entry which is preliminary data.</text>
</comment>
<dbReference type="GO" id="GO:0046872">
    <property type="term" value="F:metal ion binding"/>
    <property type="evidence" value="ECO:0007669"/>
    <property type="project" value="UniProtKB-KW"/>
</dbReference>
<dbReference type="SUPFAM" id="SSF50022">
    <property type="entry name" value="ISP domain"/>
    <property type="match status" value="1"/>
</dbReference>
<dbReference type="GO" id="GO:0005737">
    <property type="term" value="C:cytoplasm"/>
    <property type="evidence" value="ECO:0007669"/>
    <property type="project" value="TreeGrafter"/>
</dbReference>
<dbReference type="Gene3D" id="2.102.10.10">
    <property type="entry name" value="Rieske [2Fe-2S] iron-sulphur domain"/>
    <property type="match status" value="1"/>
</dbReference>
<dbReference type="InterPro" id="IPR017941">
    <property type="entry name" value="Rieske_2Fe-2S"/>
</dbReference>
<organism evidence="6 7">
    <name type="scientific">Cladophialophora chaetospira</name>
    <dbReference type="NCBI Taxonomy" id="386627"/>
    <lineage>
        <taxon>Eukaryota</taxon>
        <taxon>Fungi</taxon>
        <taxon>Dikarya</taxon>
        <taxon>Ascomycota</taxon>
        <taxon>Pezizomycotina</taxon>
        <taxon>Eurotiomycetes</taxon>
        <taxon>Chaetothyriomycetidae</taxon>
        <taxon>Chaetothyriales</taxon>
        <taxon>Herpotrichiellaceae</taxon>
        <taxon>Cladophialophora</taxon>
    </lineage>
</organism>
<name>A0AA38X0Z1_9EURO</name>
<dbReference type="PROSITE" id="PS51296">
    <property type="entry name" value="RIESKE"/>
    <property type="match status" value="1"/>
</dbReference>
<evidence type="ECO:0000313" key="7">
    <source>
        <dbReference type="Proteomes" id="UP001172673"/>
    </source>
</evidence>
<keyword evidence="4" id="KW-0411">Iron-sulfur</keyword>
<evidence type="ECO:0000256" key="1">
    <source>
        <dbReference type="ARBA" id="ARBA00022714"/>
    </source>
</evidence>
<keyword evidence="3" id="KW-0408">Iron</keyword>
<dbReference type="AlphaFoldDB" id="A0AA38X0Z1"/>
<evidence type="ECO:0000256" key="3">
    <source>
        <dbReference type="ARBA" id="ARBA00023004"/>
    </source>
</evidence>
<evidence type="ECO:0000256" key="4">
    <source>
        <dbReference type="ARBA" id="ARBA00023014"/>
    </source>
</evidence>
<accession>A0AA38X0Z1</accession>
<dbReference type="Proteomes" id="UP001172673">
    <property type="component" value="Unassembled WGS sequence"/>
</dbReference>
<evidence type="ECO:0000313" key="6">
    <source>
        <dbReference type="EMBL" id="KAJ9604782.1"/>
    </source>
</evidence>
<dbReference type="Gene3D" id="3.50.50.60">
    <property type="entry name" value="FAD/NAD(P)-binding domain"/>
    <property type="match status" value="1"/>
</dbReference>
<keyword evidence="2" id="KW-0479">Metal-binding</keyword>
<dbReference type="Pfam" id="PF01266">
    <property type="entry name" value="DAO"/>
    <property type="match status" value="1"/>
</dbReference>
<dbReference type="PANTHER" id="PTHR13847">
    <property type="entry name" value="SARCOSINE DEHYDROGENASE-RELATED"/>
    <property type="match status" value="1"/>
</dbReference>
<gene>
    <name evidence="6" type="ORF">H2200_010897</name>
</gene>
<evidence type="ECO:0000256" key="2">
    <source>
        <dbReference type="ARBA" id="ARBA00022723"/>
    </source>
</evidence>
<reference evidence="6" key="1">
    <citation type="submission" date="2022-10" db="EMBL/GenBank/DDBJ databases">
        <title>Culturing micro-colonial fungi from biological soil crusts in the Mojave desert and describing Neophaeococcomyces mojavensis, and introducing the new genera and species Taxawa tesnikishii.</title>
        <authorList>
            <person name="Kurbessoian T."/>
            <person name="Stajich J.E."/>
        </authorList>
    </citation>
    <scope>NUCLEOTIDE SEQUENCE</scope>
    <source>
        <strain evidence="6">TK_41</strain>
    </source>
</reference>
<evidence type="ECO:0000259" key="5">
    <source>
        <dbReference type="PROSITE" id="PS51296"/>
    </source>
</evidence>
<dbReference type="SUPFAM" id="SSF51905">
    <property type="entry name" value="FAD/NAD(P)-binding domain"/>
    <property type="match status" value="1"/>
</dbReference>
<dbReference type="GO" id="GO:0051537">
    <property type="term" value="F:2 iron, 2 sulfur cluster binding"/>
    <property type="evidence" value="ECO:0007669"/>
    <property type="project" value="UniProtKB-KW"/>
</dbReference>
<dbReference type="InterPro" id="IPR036922">
    <property type="entry name" value="Rieske_2Fe-2S_sf"/>
</dbReference>
<protein>
    <recommendedName>
        <fullName evidence="5">Rieske domain-containing protein</fullName>
    </recommendedName>
</protein>
<feature type="domain" description="Rieske" evidence="5">
    <location>
        <begin position="437"/>
        <end position="518"/>
    </location>
</feature>
<dbReference type="EMBL" id="JAPDRK010000018">
    <property type="protein sequence ID" value="KAJ9604782.1"/>
    <property type="molecule type" value="Genomic_DNA"/>
</dbReference>
<dbReference type="Pfam" id="PF00355">
    <property type="entry name" value="Rieske"/>
    <property type="match status" value="1"/>
</dbReference>
<sequence length="533" mass="59120">MPKSSDPKQFMRTSGANDSVWVQTEPYSHRPQFPKLESDIETDVCIIGSGISGVSVAEQTSGHLASDLDDGYVAIQKTFGKDGARATAESHDWAIQHVGEVAKELGIECEYRMLNGYDVSQYEVGTKEHDDDMKELKEEAEVASQLGLDAKHDKNFTIKGWDGKPDQRGGNIVGRQATFHPTKYVVGVLKWLKQQPNFQCYTHSRVIKIEESGVHVPLVNVHLGPKSATITTVDGHTVRCDHAVEATVVPLQTLSLVVELEFHRTYCIAIRIPKGTVEDCLIYDTAEAYKYVRMTACDEKDDYMVVGGCDHKVGQEDEAEERYQELETWTRERFTKAGSVDYKWSGQIFDPVDYNAYIGKNSGNDRIYVITGDSGNGLTHGVLAGRLIADLIQGIENSWSKAYDPKRTATIAKKLPSMIQHDLQINAQYKRFAQADIKDVEDLGLDQGGVLNPTLKAPEAIYKDKEGKIHRMSALCPHLHGVVCWNNDEKSWDCPIHGSRFSPEGLQLCGPAKAGLTPKNDGAKARQEIAAQP</sequence>
<dbReference type="Gene3D" id="3.30.9.10">
    <property type="entry name" value="D-Amino Acid Oxidase, subunit A, domain 2"/>
    <property type="match status" value="1"/>
</dbReference>
<proteinExistence type="predicted"/>
<dbReference type="InterPro" id="IPR036188">
    <property type="entry name" value="FAD/NAD-bd_sf"/>
</dbReference>
<keyword evidence="7" id="KW-1185">Reference proteome</keyword>
<dbReference type="InterPro" id="IPR006076">
    <property type="entry name" value="FAD-dep_OxRdtase"/>
</dbReference>
<keyword evidence="1" id="KW-0001">2Fe-2S</keyword>